<evidence type="ECO:0000313" key="2">
    <source>
        <dbReference type="EMBL" id="AOT72731.1"/>
    </source>
</evidence>
<dbReference type="Proteomes" id="UP000095743">
    <property type="component" value="Chromosome"/>
</dbReference>
<protein>
    <submittedName>
        <fullName evidence="2">Uncharacterized protein</fullName>
    </submittedName>
</protein>
<dbReference type="RefSeq" id="WP_069981040.1">
    <property type="nucleotide sequence ID" value="NZ_CP017269.1"/>
</dbReference>
<dbReference type="EMBL" id="CP017269">
    <property type="protein sequence ID" value="AOT72731.1"/>
    <property type="molecule type" value="Genomic_DNA"/>
</dbReference>
<dbReference type="AlphaFoldDB" id="A0A1D8GP55"/>
<dbReference type="KEGG" id="gfe:Gferi_26150"/>
<evidence type="ECO:0000256" key="1">
    <source>
        <dbReference type="SAM" id="MobiDB-lite"/>
    </source>
</evidence>
<feature type="compositionally biased region" description="Basic and acidic residues" evidence="1">
    <location>
        <begin position="29"/>
        <end position="38"/>
    </location>
</feature>
<feature type="compositionally biased region" description="Low complexity" evidence="1">
    <location>
        <begin position="42"/>
        <end position="53"/>
    </location>
</feature>
<evidence type="ECO:0000313" key="3">
    <source>
        <dbReference type="Proteomes" id="UP000095743"/>
    </source>
</evidence>
<feature type="region of interest" description="Disordered" evidence="1">
    <location>
        <begin position="26"/>
        <end position="79"/>
    </location>
</feature>
<proteinExistence type="predicted"/>
<organism evidence="2 3">
    <name type="scientific">Geosporobacter ferrireducens</name>
    <dbReference type="NCBI Taxonomy" id="1424294"/>
    <lineage>
        <taxon>Bacteria</taxon>
        <taxon>Bacillati</taxon>
        <taxon>Bacillota</taxon>
        <taxon>Clostridia</taxon>
        <taxon>Peptostreptococcales</taxon>
        <taxon>Thermotaleaceae</taxon>
        <taxon>Geosporobacter</taxon>
    </lineage>
</organism>
<gene>
    <name evidence="2" type="ORF">Gferi_26150</name>
</gene>
<feature type="compositionally biased region" description="Polar residues" evidence="1">
    <location>
        <begin position="61"/>
        <end position="79"/>
    </location>
</feature>
<keyword evidence="3" id="KW-1185">Reference proteome</keyword>
<accession>A0A1D8GP55</accession>
<name>A0A1D8GP55_9FIRM</name>
<reference evidence="2 3" key="1">
    <citation type="submission" date="2016-09" db="EMBL/GenBank/DDBJ databases">
        <title>Genomic analysis reveals versatility of anaerobic energy metabolism of Geosporobacter ferrireducens IRF9 of phylum Firmicutes.</title>
        <authorList>
            <person name="Kim S.-J."/>
        </authorList>
    </citation>
    <scope>NUCLEOTIDE SEQUENCE [LARGE SCALE GENOMIC DNA]</scope>
    <source>
        <strain evidence="2 3">IRF9</strain>
    </source>
</reference>
<sequence>MRSKNTRSTPKSNELSKEFLEEFGLVPSGKEKLADKVGKPGQNTNTQNTQDTQELVGEYLKQQQWIPSEDNTLSNKKGQ</sequence>